<dbReference type="OrthoDB" id="10281063at2759"/>
<keyword evidence="2" id="KW-1185">Reference proteome</keyword>
<evidence type="ECO:0000313" key="1">
    <source>
        <dbReference type="EMBL" id="KRX11952.1"/>
    </source>
</evidence>
<dbReference type="AlphaFoldDB" id="A0A0V0RC34"/>
<dbReference type="Proteomes" id="UP000054630">
    <property type="component" value="Unassembled WGS sequence"/>
</dbReference>
<name>A0A0V0RC34_9BILA</name>
<protein>
    <submittedName>
        <fullName evidence="1">Uncharacterized protein</fullName>
    </submittedName>
</protein>
<dbReference type="EMBL" id="JYDL01001056">
    <property type="protein sequence ID" value="KRX11952.1"/>
    <property type="molecule type" value="Genomic_DNA"/>
</dbReference>
<comment type="caution">
    <text evidence="1">The sequence shown here is derived from an EMBL/GenBank/DDBJ whole genome shotgun (WGS) entry which is preliminary data.</text>
</comment>
<proteinExistence type="predicted"/>
<gene>
    <name evidence="1" type="ORF">T07_8991</name>
</gene>
<reference evidence="1 2" key="1">
    <citation type="submission" date="2015-01" db="EMBL/GenBank/DDBJ databases">
        <title>Evolution of Trichinella species and genotypes.</title>
        <authorList>
            <person name="Korhonen P.K."/>
            <person name="Edoardo P."/>
            <person name="Giuseppe L.R."/>
            <person name="Gasser R.B."/>
        </authorList>
    </citation>
    <scope>NUCLEOTIDE SEQUENCE [LARGE SCALE GENOMIC DNA]</scope>
    <source>
        <strain evidence="1">ISS37</strain>
    </source>
</reference>
<evidence type="ECO:0000313" key="2">
    <source>
        <dbReference type="Proteomes" id="UP000054630"/>
    </source>
</evidence>
<accession>A0A0V0RC34</accession>
<sequence length="52" mass="6072">MHQMFIKHFTIPYRRQPLSEMDNSLLDPGSVPFDIAQLLFTLNNGNECFGWT</sequence>
<organism evidence="1 2">
    <name type="scientific">Trichinella nelsoni</name>
    <dbReference type="NCBI Taxonomy" id="6336"/>
    <lineage>
        <taxon>Eukaryota</taxon>
        <taxon>Metazoa</taxon>
        <taxon>Ecdysozoa</taxon>
        <taxon>Nematoda</taxon>
        <taxon>Enoplea</taxon>
        <taxon>Dorylaimia</taxon>
        <taxon>Trichinellida</taxon>
        <taxon>Trichinellidae</taxon>
        <taxon>Trichinella</taxon>
    </lineage>
</organism>